<dbReference type="SUPFAM" id="SSF48452">
    <property type="entry name" value="TPR-like"/>
    <property type="match status" value="1"/>
</dbReference>
<evidence type="ECO:0000256" key="1">
    <source>
        <dbReference type="PROSITE-ProRule" id="PRU00339"/>
    </source>
</evidence>
<organism evidence="4 5">
    <name type="scientific">Psychroserpens algicola</name>
    <dbReference type="NCBI Taxonomy" id="1719034"/>
    <lineage>
        <taxon>Bacteria</taxon>
        <taxon>Pseudomonadati</taxon>
        <taxon>Bacteroidota</taxon>
        <taxon>Flavobacteriia</taxon>
        <taxon>Flavobacteriales</taxon>
        <taxon>Flavobacteriaceae</taxon>
        <taxon>Psychroserpens</taxon>
    </lineage>
</organism>
<dbReference type="InterPro" id="IPR011990">
    <property type="entry name" value="TPR-like_helical_dom_sf"/>
</dbReference>
<dbReference type="Pfam" id="PF13424">
    <property type="entry name" value="TPR_12"/>
    <property type="match status" value="1"/>
</dbReference>
<evidence type="ECO:0000256" key="2">
    <source>
        <dbReference type="SAM" id="Phobius"/>
    </source>
</evidence>
<dbReference type="Gene3D" id="3.30.565.10">
    <property type="entry name" value="Histidine kinase-like ATPase, C-terminal domain"/>
    <property type="match status" value="1"/>
</dbReference>
<reference evidence="4" key="1">
    <citation type="submission" date="2022-04" db="EMBL/GenBank/DDBJ databases">
        <authorList>
            <person name="Ren T."/>
        </authorList>
    </citation>
    <scope>NUCLEOTIDE SEQUENCE</scope>
    <source>
        <strain evidence="4">F63249</strain>
    </source>
</reference>
<keyword evidence="5" id="KW-1185">Reference proteome</keyword>
<evidence type="ECO:0000259" key="3">
    <source>
        <dbReference type="PROSITE" id="PS50109"/>
    </source>
</evidence>
<dbReference type="InterPro" id="IPR019734">
    <property type="entry name" value="TPR_rpt"/>
</dbReference>
<dbReference type="SMART" id="SM00028">
    <property type="entry name" value="TPR"/>
    <property type="match status" value="4"/>
</dbReference>
<proteinExistence type="predicted"/>
<protein>
    <submittedName>
        <fullName evidence="4">Tetratricopeptide repeat protein</fullName>
    </submittedName>
</protein>
<dbReference type="CDD" id="cd16917">
    <property type="entry name" value="HATPase_UhpB-NarQ-NarX-like"/>
    <property type="match status" value="1"/>
</dbReference>
<evidence type="ECO:0000313" key="4">
    <source>
        <dbReference type="EMBL" id="MCK8480927.1"/>
    </source>
</evidence>
<dbReference type="PROSITE" id="PS50109">
    <property type="entry name" value="HIS_KIN"/>
    <property type="match status" value="1"/>
</dbReference>
<dbReference type="RefSeq" id="WP_248412953.1">
    <property type="nucleotide sequence ID" value="NZ_JALPQF010000008.1"/>
</dbReference>
<keyword evidence="2" id="KW-1133">Transmembrane helix</keyword>
<dbReference type="SUPFAM" id="SSF55874">
    <property type="entry name" value="ATPase domain of HSP90 chaperone/DNA topoisomerase II/histidine kinase"/>
    <property type="match status" value="1"/>
</dbReference>
<dbReference type="Proteomes" id="UP001203687">
    <property type="component" value="Unassembled WGS sequence"/>
</dbReference>
<keyword evidence="2" id="KW-0472">Membrane</keyword>
<dbReference type="Gene3D" id="1.25.40.10">
    <property type="entry name" value="Tetratricopeptide repeat domain"/>
    <property type="match status" value="2"/>
</dbReference>
<dbReference type="EMBL" id="JALPQF010000008">
    <property type="protein sequence ID" value="MCK8480927.1"/>
    <property type="molecule type" value="Genomic_DNA"/>
</dbReference>
<dbReference type="PANTHER" id="PTHR10098:SF108">
    <property type="entry name" value="TETRATRICOPEPTIDE REPEAT PROTEIN 28"/>
    <property type="match status" value="1"/>
</dbReference>
<sequence>MKITKISFLFFFLIVFITLNAQKAIVDSTDHYIELINNPKNTDQLIVSYLFFQQKKDQSIKKDNISISIRSLYFMAEAQFKLGDLYGSETTALKALEFLDNFDKNQSNWYRETKLSIFNHLGKTNRGLYRYQKALKYYEDVLKIAKSPEKRAKAFGNRGKAYAEWGKLELAVLEYEKALKLAAKTKDELLVARLFDNIGEVRSKLNLPEAIDNLQYGLLIRKENKYDQGIISSYISLSNHYFRSGNFKQASYNIKKALKIADASNNIKYKEAVFSDMIDQGDYSRVIEYKKITDSLKVVNIKKDTKYSEAKYNYSKQEKIANEAKLKLKDNELILIRQKSKITLWIAITAFIVLLSIFLFFGLRSKHRKEKLQQVHNTESRISKRIHDELANDVYSAMVQLDNNTAPVSEIVDNLEDIYHKARDLSQEKSTIKNNKEFIEDLKKSLASFNTDETNVIVKGLIADIWIDVSDEKKLAVFRVIKELLVNMRKHSSANLVSVIFERSNNMITMRYVDNGIGSYKKEISKGIGLVNAENRIQTIGGNFIFDKSSEKGLKIMIEIPV</sequence>
<dbReference type="PROSITE" id="PS50005">
    <property type="entry name" value="TPR"/>
    <property type="match status" value="1"/>
</dbReference>
<keyword evidence="1" id="KW-0802">TPR repeat</keyword>
<feature type="transmembrane region" description="Helical" evidence="2">
    <location>
        <begin position="342"/>
        <end position="363"/>
    </location>
</feature>
<evidence type="ECO:0000313" key="5">
    <source>
        <dbReference type="Proteomes" id="UP001203687"/>
    </source>
</evidence>
<dbReference type="PANTHER" id="PTHR10098">
    <property type="entry name" value="RAPSYN-RELATED"/>
    <property type="match status" value="1"/>
</dbReference>
<comment type="caution">
    <text evidence="4">The sequence shown here is derived from an EMBL/GenBank/DDBJ whole genome shotgun (WGS) entry which is preliminary data.</text>
</comment>
<dbReference type="InterPro" id="IPR005467">
    <property type="entry name" value="His_kinase_dom"/>
</dbReference>
<feature type="domain" description="Histidine kinase" evidence="3">
    <location>
        <begin position="479"/>
        <end position="562"/>
    </location>
</feature>
<feature type="repeat" description="TPR" evidence="1">
    <location>
        <begin position="152"/>
        <end position="185"/>
    </location>
</feature>
<dbReference type="InterPro" id="IPR036890">
    <property type="entry name" value="HATPase_C_sf"/>
</dbReference>
<gene>
    <name evidence="4" type="ORF">MUY34_09850</name>
</gene>
<name>A0ABT0H9S6_9FLAO</name>
<accession>A0ABT0H9S6</accession>
<keyword evidence="2" id="KW-0812">Transmembrane</keyword>